<reference evidence="2" key="1">
    <citation type="journal article" date="2023" name="Front. Plant Sci.">
        <title>Chromosomal-level genome assembly of Melastoma candidum provides insights into trichome evolution.</title>
        <authorList>
            <person name="Zhong Y."/>
            <person name="Wu W."/>
            <person name="Sun C."/>
            <person name="Zou P."/>
            <person name="Liu Y."/>
            <person name="Dai S."/>
            <person name="Zhou R."/>
        </authorList>
    </citation>
    <scope>NUCLEOTIDE SEQUENCE [LARGE SCALE GENOMIC DNA]</scope>
</reference>
<name>A0ACB9LLN9_9MYRT</name>
<evidence type="ECO:0000313" key="2">
    <source>
        <dbReference type="Proteomes" id="UP001057402"/>
    </source>
</evidence>
<evidence type="ECO:0000313" key="1">
    <source>
        <dbReference type="EMBL" id="KAI4312286.1"/>
    </source>
</evidence>
<comment type="caution">
    <text evidence="1">The sequence shown here is derived from an EMBL/GenBank/DDBJ whole genome shotgun (WGS) entry which is preliminary data.</text>
</comment>
<proteinExistence type="predicted"/>
<dbReference type="Proteomes" id="UP001057402">
    <property type="component" value="Chromosome 11"/>
</dbReference>
<organism evidence="1 2">
    <name type="scientific">Melastoma candidum</name>
    <dbReference type="NCBI Taxonomy" id="119954"/>
    <lineage>
        <taxon>Eukaryota</taxon>
        <taxon>Viridiplantae</taxon>
        <taxon>Streptophyta</taxon>
        <taxon>Embryophyta</taxon>
        <taxon>Tracheophyta</taxon>
        <taxon>Spermatophyta</taxon>
        <taxon>Magnoliopsida</taxon>
        <taxon>eudicotyledons</taxon>
        <taxon>Gunneridae</taxon>
        <taxon>Pentapetalae</taxon>
        <taxon>rosids</taxon>
        <taxon>malvids</taxon>
        <taxon>Myrtales</taxon>
        <taxon>Melastomataceae</taxon>
        <taxon>Melastomatoideae</taxon>
        <taxon>Melastomateae</taxon>
        <taxon>Melastoma</taxon>
    </lineage>
</organism>
<gene>
    <name evidence="1" type="ORF">MLD38_037111</name>
</gene>
<accession>A0ACB9LLN9</accession>
<keyword evidence="2" id="KW-1185">Reference proteome</keyword>
<protein>
    <submittedName>
        <fullName evidence="1">Uncharacterized protein</fullName>
    </submittedName>
</protein>
<sequence>MGSCPRDLCVDGKTVAIPERYIRHDQDPTIVVDAPSLPEIPVIDFVKLKAHEESPELERLYAACKDWGFFQLVNHGMSPSLTEAIKRGTVELFDLPKEERARYEQKVGEMEGFGRAFVVSDDQKLDWADVFYLHTLPRSLRKPHLFPELPLPYRDDLDAYSEETKKLAVELLRLMGKALGMDSREVSELFEEGMQGMRMNYYPPCPQPELVIGLSSHSDADAITILLQVNETEGLQIQKDGVWIPVRPLPGAFIINVGDIVEMVTNGIYRSINHRATVNTTRERVTVASFYSPRMEAVIGPAPSLVTADNPAQFRRITVAEHLNGYLTSELKGKAYLDSMRIQK</sequence>
<dbReference type="EMBL" id="CM042890">
    <property type="protein sequence ID" value="KAI4312286.1"/>
    <property type="molecule type" value="Genomic_DNA"/>
</dbReference>